<feature type="domain" description="Aspartate/ornithine carbamoyltransferase Asp/Orn-binding" evidence="9">
    <location>
        <begin position="108"/>
        <end position="256"/>
    </location>
</feature>
<comment type="function">
    <text evidence="6">Catalyzes the condensation of carbamoyl phosphate and aspartate to form carbamoyl aspartate and inorganic phosphate, the committed step in the de novo pyrimidine nucleotide biosynthesis pathway.</text>
</comment>
<dbReference type="OrthoDB" id="1924069at2759"/>
<dbReference type="GO" id="GO:0016597">
    <property type="term" value="F:amino acid binding"/>
    <property type="evidence" value="ECO:0007669"/>
    <property type="project" value="InterPro"/>
</dbReference>
<evidence type="ECO:0000256" key="1">
    <source>
        <dbReference type="ARBA" id="ARBA00004852"/>
    </source>
</evidence>
<evidence type="ECO:0000256" key="3">
    <source>
        <dbReference type="ARBA" id="ARBA00013008"/>
    </source>
</evidence>
<dbReference type="PANTHER" id="PTHR45753:SF6">
    <property type="entry name" value="ASPARTATE CARBAMOYLTRANSFERASE"/>
    <property type="match status" value="1"/>
</dbReference>
<dbReference type="PRINTS" id="PR00101">
    <property type="entry name" value="ATCASE"/>
</dbReference>
<reference evidence="11 12" key="1">
    <citation type="submission" date="2016-03" db="EMBL/GenBank/DDBJ databases">
        <title>Choanephora cucurbitarum.</title>
        <authorList>
            <person name="Min B."/>
            <person name="Park H."/>
            <person name="Park J.-H."/>
            <person name="Shin H.-D."/>
            <person name="Choi I.-G."/>
        </authorList>
    </citation>
    <scope>NUCLEOTIDE SEQUENCE [LARGE SCALE GENOMIC DNA]</scope>
    <source>
        <strain evidence="11 12">KUS-F28377</strain>
    </source>
</reference>
<dbReference type="EC" id="2.1.3.2" evidence="3"/>
<dbReference type="InterPro" id="IPR002082">
    <property type="entry name" value="Asp_carbamoyltransf"/>
</dbReference>
<dbReference type="GO" id="GO:0044205">
    <property type="term" value="P:'de novo' UMP biosynthetic process"/>
    <property type="evidence" value="ECO:0007669"/>
    <property type="project" value="UniProtKB-UniPathway"/>
</dbReference>
<keyword evidence="4 8" id="KW-0808">Transferase</keyword>
<dbReference type="EMBL" id="LUGH01000065">
    <property type="protein sequence ID" value="OBZ90061.1"/>
    <property type="molecule type" value="Genomic_DNA"/>
</dbReference>
<sequence length="263" mass="29257">MSTMFFEPSTRTSSSFEAAMYRLGGKVVSVTASTSSVQKGESLADTVRTLGCYSDVIILRHPQPGSAQIAAKYSKVPIINAGDGIGEHPTQAFLDTFTIREELGTVNGLTITLVGDLKNGRTVHSLVKILAYYQVTINYVCPESLQMPKDVMEEVAAAGIKQNFYSSLDEVIGTTDVLYMTRVQKERFSTEEEYLRVKDSFILNNDVLSKAKSQMIVLHPLPRVNEIEPEVDFDQRAAYFRQMRYGLYVRMALLALVMGTLRG</sequence>
<comment type="caution">
    <text evidence="11">The sequence shown here is derived from an EMBL/GenBank/DDBJ whole genome shotgun (WGS) entry which is preliminary data.</text>
</comment>
<feature type="non-terminal residue" evidence="11">
    <location>
        <position position="263"/>
    </location>
</feature>
<evidence type="ECO:0000256" key="4">
    <source>
        <dbReference type="ARBA" id="ARBA00022679"/>
    </source>
</evidence>
<dbReference type="Pfam" id="PF02729">
    <property type="entry name" value="OTCace_N"/>
    <property type="match status" value="1"/>
</dbReference>
<evidence type="ECO:0000256" key="2">
    <source>
        <dbReference type="ARBA" id="ARBA00008896"/>
    </source>
</evidence>
<dbReference type="UniPathway" id="UPA00070">
    <property type="reaction ID" value="UER00116"/>
</dbReference>
<dbReference type="InParanoid" id="A0A1C7NLK7"/>
<dbReference type="STRING" id="101091.A0A1C7NLK7"/>
<keyword evidence="12" id="KW-1185">Reference proteome</keyword>
<dbReference type="GO" id="GO:0006520">
    <property type="term" value="P:amino acid metabolic process"/>
    <property type="evidence" value="ECO:0007669"/>
    <property type="project" value="InterPro"/>
</dbReference>
<dbReference type="InterPro" id="IPR006132">
    <property type="entry name" value="Asp/Orn_carbamoyltranf_P-bd"/>
</dbReference>
<dbReference type="NCBIfam" id="TIGR00670">
    <property type="entry name" value="asp_carb_tr"/>
    <property type="match status" value="1"/>
</dbReference>
<proteinExistence type="inferred from homology"/>
<dbReference type="AlphaFoldDB" id="A0A1C7NLK7"/>
<evidence type="ECO:0000313" key="11">
    <source>
        <dbReference type="EMBL" id="OBZ90061.1"/>
    </source>
</evidence>
<name>A0A1C7NLK7_9FUNG</name>
<accession>A0A1C7NLK7</accession>
<comment type="pathway">
    <text evidence="1">Pyrimidine metabolism; UMP biosynthesis via de novo pathway; (S)-dihydroorotate from bicarbonate: step 2/3.</text>
</comment>
<gene>
    <name evidence="11" type="primary">ura1</name>
    <name evidence="11" type="ORF">A0J61_01892</name>
</gene>
<dbReference type="FunFam" id="3.40.50.1370:FF:000002">
    <property type="entry name" value="Aspartate carbamoyltransferase 2"/>
    <property type="match status" value="1"/>
</dbReference>
<dbReference type="InterPro" id="IPR036901">
    <property type="entry name" value="Asp/Orn_carbamoylTrfase_sf"/>
</dbReference>
<protein>
    <recommendedName>
        <fullName evidence="3">aspartate carbamoyltransferase</fullName>
        <ecNumber evidence="3">2.1.3.2</ecNumber>
    </recommendedName>
</protein>
<comment type="catalytic activity">
    <reaction evidence="7">
        <text>carbamoyl phosphate + L-aspartate = N-carbamoyl-L-aspartate + phosphate + H(+)</text>
        <dbReference type="Rhea" id="RHEA:20013"/>
        <dbReference type="ChEBI" id="CHEBI:15378"/>
        <dbReference type="ChEBI" id="CHEBI:29991"/>
        <dbReference type="ChEBI" id="CHEBI:32814"/>
        <dbReference type="ChEBI" id="CHEBI:43474"/>
        <dbReference type="ChEBI" id="CHEBI:58228"/>
        <dbReference type="EC" id="2.1.3.2"/>
    </reaction>
</comment>
<dbReference type="PRINTS" id="PR00100">
    <property type="entry name" value="AOTCASE"/>
</dbReference>
<dbReference type="InterPro" id="IPR006130">
    <property type="entry name" value="Asp/Orn_carbamoylTrfase"/>
</dbReference>
<evidence type="ECO:0000259" key="9">
    <source>
        <dbReference type="Pfam" id="PF00185"/>
    </source>
</evidence>
<dbReference type="NCBIfam" id="NF002032">
    <property type="entry name" value="PRK00856.1"/>
    <property type="match status" value="1"/>
</dbReference>
<evidence type="ECO:0000259" key="10">
    <source>
        <dbReference type="Pfam" id="PF02729"/>
    </source>
</evidence>
<dbReference type="InterPro" id="IPR006131">
    <property type="entry name" value="Asp_carbamoyltransf_Asp/Orn-bd"/>
</dbReference>
<dbReference type="Gene3D" id="3.40.50.1370">
    <property type="entry name" value="Aspartate/ornithine carbamoyltransferase"/>
    <property type="match status" value="2"/>
</dbReference>
<evidence type="ECO:0000256" key="6">
    <source>
        <dbReference type="ARBA" id="ARBA00043884"/>
    </source>
</evidence>
<organism evidence="11 12">
    <name type="scientific">Choanephora cucurbitarum</name>
    <dbReference type="NCBI Taxonomy" id="101091"/>
    <lineage>
        <taxon>Eukaryota</taxon>
        <taxon>Fungi</taxon>
        <taxon>Fungi incertae sedis</taxon>
        <taxon>Mucoromycota</taxon>
        <taxon>Mucoromycotina</taxon>
        <taxon>Mucoromycetes</taxon>
        <taxon>Mucorales</taxon>
        <taxon>Mucorineae</taxon>
        <taxon>Choanephoraceae</taxon>
        <taxon>Choanephoroideae</taxon>
        <taxon>Choanephora</taxon>
    </lineage>
</organism>
<evidence type="ECO:0000256" key="5">
    <source>
        <dbReference type="ARBA" id="ARBA00022975"/>
    </source>
</evidence>
<dbReference type="Proteomes" id="UP000093000">
    <property type="component" value="Unassembled WGS sequence"/>
</dbReference>
<evidence type="ECO:0000313" key="12">
    <source>
        <dbReference type="Proteomes" id="UP000093000"/>
    </source>
</evidence>
<comment type="similarity">
    <text evidence="2">Belongs to the aspartate/ornithine carbamoyltransferase superfamily. ATCase family.</text>
</comment>
<keyword evidence="5" id="KW-0665">Pyrimidine biosynthesis</keyword>
<dbReference type="Pfam" id="PF00185">
    <property type="entry name" value="OTCace"/>
    <property type="match status" value="1"/>
</dbReference>
<feature type="domain" description="Aspartate/ornithine carbamoyltransferase carbamoyl-P binding" evidence="10">
    <location>
        <begin position="2"/>
        <end position="101"/>
    </location>
</feature>
<dbReference type="GO" id="GO:0004070">
    <property type="term" value="F:aspartate carbamoyltransferase activity"/>
    <property type="evidence" value="ECO:0007669"/>
    <property type="project" value="UniProtKB-EC"/>
</dbReference>
<dbReference type="PROSITE" id="PS00097">
    <property type="entry name" value="CARBAMOYLTRANSFERASE"/>
    <property type="match status" value="1"/>
</dbReference>
<dbReference type="PANTHER" id="PTHR45753">
    <property type="entry name" value="ORNITHINE CARBAMOYLTRANSFERASE, MITOCHONDRIAL"/>
    <property type="match status" value="1"/>
</dbReference>
<dbReference type="SUPFAM" id="SSF53671">
    <property type="entry name" value="Aspartate/ornithine carbamoyltransferase"/>
    <property type="match status" value="1"/>
</dbReference>
<evidence type="ECO:0000256" key="8">
    <source>
        <dbReference type="RuleBase" id="RU003634"/>
    </source>
</evidence>
<evidence type="ECO:0000256" key="7">
    <source>
        <dbReference type="ARBA" id="ARBA00048859"/>
    </source>
</evidence>
<dbReference type="GO" id="GO:0006207">
    <property type="term" value="P:'de novo' pyrimidine nucleobase biosynthetic process"/>
    <property type="evidence" value="ECO:0007669"/>
    <property type="project" value="InterPro"/>
</dbReference>